<dbReference type="EMBL" id="JAGZGG010000075">
    <property type="protein sequence ID" value="MBS5333869.1"/>
    <property type="molecule type" value="Genomic_DNA"/>
</dbReference>
<proteinExistence type="predicted"/>
<gene>
    <name evidence="1" type="ORF">KHY36_15285</name>
</gene>
<organism evidence="1 2">
    <name type="scientific">Subdoligranulum variabile</name>
    <dbReference type="NCBI Taxonomy" id="214851"/>
    <lineage>
        <taxon>Bacteria</taxon>
        <taxon>Bacillati</taxon>
        <taxon>Bacillota</taxon>
        <taxon>Clostridia</taxon>
        <taxon>Eubacteriales</taxon>
        <taxon>Oscillospiraceae</taxon>
        <taxon>Subdoligranulum</taxon>
    </lineage>
</organism>
<name>A0A943DIS1_9FIRM</name>
<evidence type="ECO:0000313" key="2">
    <source>
        <dbReference type="Proteomes" id="UP000759273"/>
    </source>
</evidence>
<evidence type="ECO:0000313" key="1">
    <source>
        <dbReference type="EMBL" id="MBS5333869.1"/>
    </source>
</evidence>
<reference evidence="1" key="1">
    <citation type="submission" date="2021-02" db="EMBL/GenBank/DDBJ databases">
        <title>Infant gut strain persistence is associated with maternal origin, phylogeny, and functional potential including surface adhesion and iron acquisition.</title>
        <authorList>
            <person name="Lou Y.C."/>
        </authorList>
    </citation>
    <scope>NUCLEOTIDE SEQUENCE</scope>
    <source>
        <strain evidence="1">L3_101_000M1_dasL3_101_000M1_concoct_87</strain>
    </source>
</reference>
<sequence>MTRGIRALGTRPVYDADRLQGFFARYHLHEDTENCTITENDALWESAVEVYEFLGKQISTGGINKINGARLVDDIFAEWEVLWGEKAVYDVMAALAFRCEPSLPFSWFDGIQFLVGIERDAMGQWCRLPSRKK</sequence>
<protein>
    <submittedName>
        <fullName evidence="1">Uncharacterized protein</fullName>
    </submittedName>
</protein>
<comment type="caution">
    <text evidence="1">The sequence shown here is derived from an EMBL/GenBank/DDBJ whole genome shotgun (WGS) entry which is preliminary data.</text>
</comment>
<accession>A0A943DIS1</accession>
<dbReference type="AlphaFoldDB" id="A0A943DIS1"/>
<dbReference type="Proteomes" id="UP000759273">
    <property type="component" value="Unassembled WGS sequence"/>
</dbReference>